<comment type="caution">
    <text evidence="5">The sequence shown here is derived from an EMBL/GenBank/DDBJ whole genome shotgun (WGS) entry which is preliminary data.</text>
</comment>
<proteinExistence type="inferred from homology"/>
<keyword evidence="2" id="KW-0328">Glycosyltransferase</keyword>
<evidence type="ECO:0000256" key="2">
    <source>
        <dbReference type="ARBA" id="ARBA00022676"/>
    </source>
</evidence>
<dbReference type="GO" id="GO:0009247">
    <property type="term" value="P:glycolipid biosynthetic process"/>
    <property type="evidence" value="ECO:0007669"/>
    <property type="project" value="InterPro"/>
</dbReference>
<keyword evidence="6" id="KW-1185">Reference proteome</keyword>
<protein>
    <submittedName>
        <fullName evidence="5">UDP-N-acetylglucosamine:LPS N-acetylglucosamine transferase</fullName>
    </submittedName>
</protein>
<dbReference type="GO" id="GO:0016758">
    <property type="term" value="F:hexosyltransferase activity"/>
    <property type="evidence" value="ECO:0007669"/>
    <property type="project" value="InterPro"/>
</dbReference>
<keyword evidence="3 5" id="KW-0808">Transferase</keyword>
<dbReference type="GO" id="GO:0016020">
    <property type="term" value="C:membrane"/>
    <property type="evidence" value="ECO:0007669"/>
    <property type="project" value="GOC"/>
</dbReference>
<dbReference type="AlphaFoldDB" id="A0AAE3GHQ9"/>
<dbReference type="Pfam" id="PF13692">
    <property type="entry name" value="Glyco_trans_1_4"/>
    <property type="match status" value="1"/>
</dbReference>
<reference evidence="5" key="1">
    <citation type="submission" date="2022-06" db="EMBL/GenBank/DDBJ databases">
        <title>Genomic Encyclopedia of Archaeal and Bacterial Type Strains, Phase II (KMG-II): from individual species to whole genera.</title>
        <authorList>
            <person name="Goeker M."/>
        </authorList>
    </citation>
    <scope>NUCLEOTIDE SEQUENCE</scope>
    <source>
        <strain evidence="5">DSM 43935</strain>
    </source>
</reference>
<evidence type="ECO:0000313" key="6">
    <source>
        <dbReference type="Proteomes" id="UP001206128"/>
    </source>
</evidence>
<dbReference type="InterPro" id="IPR009695">
    <property type="entry name" value="Diacylglyc_glucosyltr_N"/>
</dbReference>
<dbReference type="EMBL" id="JAMTCK010000010">
    <property type="protein sequence ID" value="MCP2167610.1"/>
    <property type="molecule type" value="Genomic_DNA"/>
</dbReference>
<gene>
    <name evidence="5" type="ORF">LX83_004483</name>
</gene>
<evidence type="ECO:0000259" key="4">
    <source>
        <dbReference type="Pfam" id="PF06925"/>
    </source>
</evidence>
<dbReference type="InterPro" id="IPR050519">
    <property type="entry name" value="Glycosyltransf_28_UgtP"/>
</dbReference>
<evidence type="ECO:0000256" key="1">
    <source>
        <dbReference type="ARBA" id="ARBA00006962"/>
    </source>
</evidence>
<dbReference type="PANTHER" id="PTHR43025:SF3">
    <property type="entry name" value="MONOGALACTOSYLDIACYLGLYCEROL SYNTHASE 1, CHLOROPLASTIC"/>
    <property type="match status" value="1"/>
</dbReference>
<evidence type="ECO:0000313" key="5">
    <source>
        <dbReference type="EMBL" id="MCP2167610.1"/>
    </source>
</evidence>
<dbReference type="Proteomes" id="UP001206128">
    <property type="component" value="Unassembled WGS sequence"/>
</dbReference>
<dbReference type="SUPFAM" id="SSF53756">
    <property type="entry name" value="UDP-Glycosyltransferase/glycogen phosphorylase"/>
    <property type="match status" value="1"/>
</dbReference>
<dbReference type="RefSeq" id="WP_253774650.1">
    <property type="nucleotide sequence ID" value="NZ_JAMTCK010000010.1"/>
</dbReference>
<organism evidence="5 6">
    <name type="scientific">Goodfellowiella coeruleoviolacea</name>
    <dbReference type="NCBI Taxonomy" id="334858"/>
    <lineage>
        <taxon>Bacteria</taxon>
        <taxon>Bacillati</taxon>
        <taxon>Actinomycetota</taxon>
        <taxon>Actinomycetes</taxon>
        <taxon>Pseudonocardiales</taxon>
        <taxon>Pseudonocardiaceae</taxon>
        <taxon>Goodfellowiella</taxon>
    </lineage>
</organism>
<comment type="similarity">
    <text evidence="1">Belongs to the glycosyltransferase 28 family.</text>
</comment>
<accession>A0AAE3GHQ9</accession>
<evidence type="ECO:0000256" key="3">
    <source>
        <dbReference type="ARBA" id="ARBA00022679"/>
    </source>
</evidence>
<feature type="domain" description="Diacylglycerol glucosyltransferase N-terminal" evidence="4">
    <location>
        <begin position="15"/>
        <end position="167"/>
    </location>
</feature>
<sequence>MQRIRIVSAGIGAGHDGAARELARRLRRRGCAVRCHDYLTLLPGRLGQLVSRGYRYQLQVAPRSYGWLLRVLGWRPAARLAAGLSALVGRRLARALGSEVDLVVSTHPAASHCLAALRRRGRLTAPFVEYLTDPSVHRMAVTRRADLTIAPNKIAAEQAARLGARRVEVAAQAIAPGFRPARAQGERRRARALFRLPHDQRLALVLCGSWAVGAVEQIARDVAASRAARPVVVCGHNEELRRRLARAGHGDVFGWVDNMPELMRACDVVVQNAGGLTAGEALASGVPVITYRCLPGHGRANAAVLDRTGLVRWVRTPSTLAHALTSAFSVGGVVDGHGSATTDPAELIQRLARSQPADRGGRGVRGRVRVGRARPPRVAR</sequence>
<dbReference type="PANTHER" id="PTHR43025">
    <property type="entry name" value="MONOGALACTOSYLDIACYLGLYCEROL SYNTHASE"/>
    <property type="match status" value="1"/>
</dbReference>
<dbReference type="Pfam" id="PF06925">
    <property type="entry name" value="MGDG_synth"/>
    <property type="match status" value="1"/>
</dbReference>
<name>A0AAE3GHQ9_9PSEU</name>
<dbReference type="Gene3D" id="3.40.50.2000">
    <property type="entry name" value="Glycogen Phosphorylase B"/>
    <property type="match status" value="1"/>
</dbReference>